<dbReference type="Proteomes" id="UP000031928">
    <property type="component" value="Chromosome"/>
</dbReference>
<reference evidence="10 11" key="1">
    <citation type="submission" date="2014-05" db="EMBL/GenBank/DDBJ databases">
        <title>Complete genome sequence of Corynebacterium marinum DSM 44953.</title>
        <authorList>
            <person name="Schaffert L."/>
            <person name="Albersmeier A."/>
            <person name="Kalinowski J."/>
            <person name="Ruckert C."/>
        </authorList>
    </citation>
    <scope>NUCLEOTIDE SEQUENCE [LARGE SCALE GENOMIC DNA]</scope>
    <source>
        <strain evidence="10 11">DSM 44953</strain>
    </source>
</reference>
<dbReference type="GO" id="GO:0005737">
    <property type="term" value="C:cytoplasm"/>
    <property type="evidence" value="ECO:0007669"/>
    <property type="project" value="UniProtKB-SubCell"/>
</dbReference>
<dbReference type="EMBL" id="CP007790">
    <property type="protein sequence ID" value="AJK69259.1"/>
    <property type="molecule type" value="Genomic_DNA"/>
</dbReference>
<evidence type="ECO:0000256" key="4">
    <source>
        <dbReference type="ARBA" id="ARBA00022490"/>
    </source>
</evidence>
<evidence type="ECO:0000256" key="7">
    <source>
        <dbReference type="ARBA" id="ARBA00023306"/>
    </source>
</evidence>
<dbReference type="PANTHER" id="PTHR35794:SF2">
    <property type="entry name" value="CELL DIVISION PROTEIN DIVIVA"/>
    <property type="match status" value="1"/>
</dbReference>
<dbReference type="Pfam" id="PF05103">
    <property type="entry name" value="DivIVA"/>
    <property type="match status" value="1"/>
</dbReference>
<keyword evidence="5 10" id="KW-0132">Cell division</keyword>
<dbReference type="HOGENOM" id="CLU_062236_0_0_11"/>
<keyword evidence="4" id="KW-0963">Cytoplasm</keyword>
<evidence type="ECO:0000256" key="2">
    <source>
        <dbReference type="ARBA" id="ARBA00009008"/>
    </source>
</evidence>
<sequence>MPLTPADVHNVAFSKPPIGKRGYNEDEVDQFLDLVEDTLAQLQDDNDDLRARVEDGGAPAAGGVDKAALRKEIEAKLRGEYETKLSEARKATEKAEAEAKAAKAELQKAKADADKARSEAEAAKKQQPATAVAAVPASSQASGAASADTHMQAAKVLGLAQEMADRLTSEAQAESKSMLDEARSAAEGQLSDADTKAKAQLSDADTKAKAQLAEAAKRADQQIAEADNKAKALLADAEKRAEETTNQANSRAEAQIRQAEEKANALQADAERKHTEIMATVKQQQTALETRISELRVYEREYRTRLKTLLQSQLDELESRGSAAPNADAGKQN</sequence>
<protein>
    <recommendedName>
        <fullName evidence="3">Cell wall synthesis protein Wag31</fullName>
    </recommendedName>
    <alternativeName>
        <fullName evidence="8">Antigen 84</fullName>
    </alternativeName>
</protein>
<dbReference type="PANTHER" id="PTHR35794">
    <property type="entry name" value="CELL DIVISION PROTEIN DIVIVA"/>
    <property type="match status" value="1"/>
</dbReference>
<evidence type="ECO:0000313" key="10">
    <source>
        <dbReference type="EMBL" id="AJK69259.1"/>
    </source>
</evidence>
<evidence type="ECO:0000313" key="11">
    <source>
        <dbReference type="Proteomes" id="UP000031928"/>
    </source>
</evidence>
<accession>A0A0B6TSM5</accession>
<name>A0A0B6TSM5_9CORY</name>
<dbReference type="OrthoDB" id="9815492at2"/>
<feature type="region of interest" description="Disordered" evidence="9">
    <location>
        <begin position="235"/>
        <end position="271"/>
    </location>
</feature>
<dbReference type="RefSeq" id="WP_042621754.1">
    <property type="nucleotide sequence ID" value="NZ_CP007790.1"/>
</dbReference>
<feature type="region of interest" description="Disordered" evidence="9">
    <location>
        <begin position="85"/>
        <end position="149"/>
    </location>
</feature>
<evidence type="ECO:0000256" key="1">
    <source>
        <dbReference type="ARBA" id="ARBA00004496"/>
    </source>
</evidence>
<proteinExistence type="inferred from homology"/>
<dbReference type="GO" id="GO:0051301">
    <property type="term" value="P:cell division"/>
    <property type="evidence" value="ECO:0007669"/>
    <property type="project" value="UniProtKB-KW"/>
</dbReference>
<dbReference type="InterPro" id="IPR007793">
    <property type="entry name" value="DivIVA_fam"/>
</dbReference>
<evidence type="ECO:0000256" key="3">
    <source>
        <dbReference type="ARBA" id="ARBA00018787"/>
    </source>
</evidence>
<keyword evidence="11" id="KW-1185">Reference proteome</keyword>
<dbReference type="STRING" id="1224162.B840_08305"/>
<evidence type="ECO:0000256" key="6">
    <source>
        <dbReference type="ARBA" id="ARBA00023054"/>
    </source>
</evidence>
<feature type="compositionally biased region" description="Basic and acidic residues" evidence="9">
    <location>
        <begin position="85"/>
        <end position="124"/>
    </location>
</feature>
<gene>
    <name evidence="10" type="primary">divIVA</name>
    <name evidence="10" type="ORF">B840_08305</name>
</gene>
<comment type="similarity">
    <text evidence="2">Belongs to the DivIVA family.</text>
</comment>
<dbReference type="KEGG" id="cmq:B840_08305"/>
<dbReference type="InterPro" id="IPR019933">
    <property type="entry name" value="DivIVA_domain"/>
</dbReference>
<keyword evidence="7" id="KW-0131">Cell cycle</keyword>
<evidence type="ECO:0000256" key="8">
    <source>
        <dbReference type="ARBA" id="ARBA00031737"/>
    </source>
</evidence>
<dbReference type="Gene3D" id="6.10.250.660">
    <property type="match status" value="1"/>
</dbReference>
<feature type="region of interest" description="Disordered" evidence="9">
    <location>
        <begin position="165"/>
        <end position="218"/>
    </location>
</feature>
<evidence type="ECO:0000256" key="9">
    <source>
        <dbReference type="SAM" id="MobiDB-lite"/>
    </source>
</evidence>
<feature type="region of interest" description="Disordered" evidence="9">
    <location>
        <begin position="1"/>
        <end position="20"/>
    </location>
</feature>
<feature type="compositionally biased region" description="Basic and acidic residues" evidence="9">
    <location>
        <begin position="258"/>
        <end position="271"/>
    </location>
</feature>
<evidence type="ECO:0000256" key="5">
    <source>
        <dbReference type="ARBA" id="ARBA00022618"/>
    </source>
</evidence>
<feature type="compositionally biased region" description="Low complexity" evidence="9">
    <location>
        <begin position="125"/>
        <end position="147"/>
    </location>
</feature>
<comment type="subcellular location">
    <subcellularLocation>
        <location evidence="1">Cytoplasm</location>
    </subcellularLocation>
</comment>
<organism evidence="10 11">
    <name type="scientific">Corynebacterium marinum DSM 44953</name>
    <dbReference type="NCBI Taxonomy" id="1224162"/>
    <lineage>
        <taxon>Bacteria</taxon>
        <taxon>Bacillati</taxon>
        <taxon>Actinomycetota</taxon>
        <taxon>Actinomycetes</taxon>
        <taxon>Mycobacteriales</taxon>
        <taxon>Corynebacteriaceae</taxon>
        <taxon>Corynebacterium</taxon>
    </lineage>
</organism>
<keyword evidence="6" id="KW-0175">Coiled coil</keyword>
<dbReference type="AlphaFoldDB" id="A0A0B6TSM5"/>
<dbReference type="NCBIfam" id="TIGR03544">
    <property type="entry name" value="DivI1A_domain"/>
    <property type="match status" value="1"/>
</dbReference>